<keyword evidence="2" id="KW-0732">Signal</keyword>
<evidence type="ECO:0000256" key="1">
    <source>
        <dbReference type="SAM" id="MobiDB-lite"/>
    </source>
</evidence>
<organism evidence="3 4">
    <name type="scientific">Puccinia coronata f. sp. avenae</name>
    <dbReference type="NCBI Taxonomy" id="200324"/>
    <lineage>
        <taxon>Eukaryota</taxon>
        <taxon>Fungi</taxon>
        <taxon>Dikarya</taxon>
        <taxon>Basidiomycota</taxon>
        <taxon>Pucciniomycotina</taxon>
        <taxon>Pucciniomycetes</taxon>
        <taxon>Pucciniales</taxon>
        <taxon>Pucciniaceae</taxon>
        <taxon>Puccinia</taxon>
    </lineage>
</organism>
<dbReference type="Proteomes" id="UP000235392">
    <property type="component" value="Unassembled WGS sequence"/>
</dbReference>
<comment type="caution">
    <text evidence="3">The sequence shown here is derived from an EMBL/GenBank/DDBJ whole genome shotgun (WGS) entry which is preliminary data.</text>
</comment>
<feature type="signal peptide" evidence="2">
    <location>
        <begin position="1"/>
        <end position="21"/>
    </location>
</feature>
<reference evidence="3 4" key="1">
    <citation type="submission" date="2017-11" db="EMBL/GenBank/DDBJ databases">
        <title>De novo assembly and phasing of dikaryotic genomes from two isolates of Puccinia coronata f. sp. avenae, the causal agent of oat crown rust.</title>
        <authorList>
            <person name="Miller M.E."/>
            <person name="Zhang Y."/>
            <person name="Omidvar V."/>
            <person name="Sperschneider J."/>
            <person name="Schwessinger B."/>
            <person name="Raley C."/>
            <person name="Palmer J.M."/>
            <person name="Garnica D."/>
            <person name="Upadhyaya N."/>
            <person name="Rathjen J."/>
            <person name="Taylor J.M."/>
            <person name="Park R.F."/>
            <person name="Dodds P.N."/>
            <person name="Hirsch C.D."/>
            <person name="Kianian S.F."/>
            <person name="Figueroa M."/>
        </authorList>
    </citation>
    <scope>NUCLEOTIDE SEQUENCE [LARGE SCALE GENOMIC DNA]</scope>
    <source>
        <strain evidence="3">12SD80</strain>
    </source>
</reference>
<accession>A0A2N5SV10</accession>
<sequence>MTNHSFLLIVMLFCMFLVSKTVRTIEADEEVYAREDLYSVVLSSSRTKRPPDTDESENRGRDVTGPSLPGADITARRPNPKFTVLPMEPSTEKDVKKWEFSREFKLQNPQLRGYTHENGLRLRFIRAPRQPPTSVEIFNKSKSPFLYSLFHPEAGKDAIHRSLNPGKGHTIPLTHAHGLLKWDPASRSESPLVASCHTGHCSKSGQLYVYNLHPPHSPHDAKWLGVSYQQYEESSFESGPSTPWGRFLGNLCFEAPVGQWEPEGTSTARKAGLDGRIQVLNRFLIHSVARRPSLNRMAASDVNSDATIQASIAGSAERPMGAH</sequence>
<protein>
    <submittedName>
        <fullName evidence="3">Uncharacterized protein</fullName>
    </submittedName>
</protein>
<proteinExistence type="predicted"/>
<gene>
    <name evidence="3" type="ORF">PCASD_16908</name>
</gene>
<evidence type="ECO:0000256" key="2">
    <source>
        <dbReference type="SAM" id="SignalP"/>
    </source>
</evidence>
<dbReference type="EMBL" id="PGCI01000758">
    <property type="protein sequence ID" value="PLW17084.1"/>
    <property type="molecule type" value="Genomic_DNA"/>
</dbReference>
<evidence type="ECO:0000313" key="4">
    <source>
        <dbReference type="Proteomes" id="UP000235392"/>
    </source>
</evidence>
<evidence type="ECO:0000313" key="3">
    <source>
        <dbReference type="EMBL" id="PLW17084.1"/>
    </source>
</evidence>
<name>A0A2N5SV10_9BASI</name>
<feature type="chain" id="PRO_5014957039" evidence="2">
    <location>
        <begin position="22"/>
        <end position="323"/>
    </location>
</feature>
<dbReference type="AlphaFoldDB" id="A0A2N5SV10"/>
<feature type="region of interest" description="Disordered" evidence="1">
    <location>
        <begin position="43"/>
        <end position="81"/>
    </location>
</feature>
<feature type="compositionally biased region" description="Basic and acidic residues" evidence="1">
    <location>
        <begin position="49"/>
        <end position="62"/>
    </location>
</feature>